<dbReference type="Proteomes" id="UP000637074">
    <property type="component" value="Unassembled WGS sequence"/>
</dbReference>
<evidence type="ECO:0000259" key="1">
    <source>
        <dbReference type="Pfam" id="PF13751"/>
    </source>
</evidence>
<dbReference type="EMBL" id="BNDS01000024">
    <property type="protein sequence ID" value="GHI00568.1"/>
    <property type="molecule type" value="Genomic_DNA"/>
</dbReference>
<protein>
    <recommendedName>
        <fullName evidence="1">Transposase DDE domain-containing protein</fullName>
    </recommendedName>
</protein>
<evidence type="ECO:0000313" key="2">
    <source>
        <dbReference type="EMBL" id="GHI00568.1"/>
    </source>
</evidence>
<accession>A0ABQ3N9P0</accession>
<organism evidence="2 3">
    <name type="scientific">Neobacillus kokaensis</name>
    <dbReference type="NCBI Taxonomy" id="2759023"/>
    <lineage>
        <taxon>Bacteria</taxon>
        <taxon>Bacillati</taxon>
        <taxon>Bacillota</taxon>
        <taxon>Bacilli</taxon>
        <taxon>Bacillales</taxon>
        <taxon>Bacillaceae</taxon>
        <taxon>Neobacillus</taxon>
    </lineage>
</organism>
<reference evidence="2 3" key="1">
    <citation type="journal article" date="2022" name="Int. J. Syst. Evol. Microbiol.">
        <title>Neobacillus kokaensis sp. nov., isolated from soil.</title>
        <authorList>
            <person name="Yuki K."/>
            <person name="Matsubara H."/>
            <person name="Yamaguchi S."/>
        </authorList>
    </citation>
    <scope>NUCLEOTIDE SEQUENCE [LARGE SCALE GENOMIC DNA]</scope>
    <source>
        <strain evidence="2 3">LOB 377</strain>
    </source>
</reference>
<evidence type="ECO:0000313" key="3">
    <source>
        <dbReference type="Proteomes" id="UP000637074"/>
    </source>
</evidence>
<feature type="domain" description="Transposase DDE" evidence="1">
    <location>
        <begin position="103"/>
        <end position="216"/>
    </location>
</feature>
<comment type="caution">
    <text evidence="2">The sequence shown here is derived from an EMBL/GenBank/DDBJ whole genome shotgun (WGS) entry which is preliminary data.</text>
</comment>
<name>A0ABQ3N9P0_9BACI</name>
<dbReference type="PANTHER" id="PTHR33408:SF2">
    <property type="entry name" value="TRANSPOSASE DDE DOMAIN-CONTAINING PROTEIN"/>
    <property type="match status" value="1"/>
</dbReference>
<sequence>MDIEVLISEHHLCRIVDFAVEKMNPNCLIPHFETLKHFNRPMPKNWISDSGYGSEENYAYLEENEVKAYIKYNSFDKKQTKAWKKQVGRIENMTYDDELDEWTCKNNKRLVFQYESRRKTDIRTYLCTDCPNCPFQEACAKRKETKNIQVSIENQKQRKEVRVLLSTEEGDKKYRQRKMDVEPVFGQIKHNRGFNRFSLRGLSKNITEWGLICVAHSPWGSKSLKSKNKMDEKGN</sequence>
<dbReference type="PANTHER" id="PTHR33408">
    <property type="entry name" value="TRANSPOSASE"/>
    <property type="match status" value="1"/>
</dbReference>
<dbReference type="Pfam" id="PF13751">
    <property type="entry name" value="DDE_Tnp_1_6"/>
    <property type="match status" value="1"/>
</dbReference>
<dbReference type="InterPro" id="IPR025668">
    <property type="entry name" value="Tnp_DDE_dom"/>
</dbReference>
<gene>
    <name evidence="2" type="ORF">AM1BK_41100</name>
</gene>
<keyword evidence="3" id="KW-1185">Reference proteome</keyword>
<proteinExistence type="predicted"/>